<evidence type="ECO:0000259" key="2">
    <source>
        <dbReference type="PROSITE" id="PS50885"/>
    </source>
</evidence>
<evidence type="ECO:0000256" key="1">
    <source>
        <dbReference type="SAM" id="Phobius"/>
    </source>
</evidence>
<dbReference type="SMART" id="SM00304">
    <property type="entry name" value="HAMP"/>
    <property type="match status" value="1"/>
</dbReference>
<dbReference type="AlphaFoldDB" id="A0A221SVR2"/>
<dbReference type="CDD" id="cd01949">
    <property type="entry name" value="GGDEF"/>
    <property type="match status" value="1"/>
</dbReference>
<dbReference type="Pfam" id="PF00990">
    <property type="entry name" value="GGDEF"/>
    <property type="match status" value="1"/>
</dbReference>
<sequence>MSLRRLLYSTQLPFWLLLLLAFVLLGRALNARVDATRQVDSTRVEIAQVNRVMQQVVDMETGVRGYLLTADASFLEPYDAAVASLPGDLARLRAVDALEKEKGTAQEGQTERLDRITTLISRWQMEVAGPELAAARRGDRGAAVAIVRTRTGKKIIDAVRTEITAYTDAENALLSRSLRTADARLSELRTALYGLLGLALIAGIVSISAGASILSRHFEALTGAARRLSGGERGVQVREGGPAETRELAAAFNRMSEELTHATEAARTHALELEDRNRSMRQLGDLSDWMQAARSLDEGGQILARALPELLPGTRGTLLHHNASRNLLVPLVSWGGDVQRPGSPEHCWALRRGETRRPGSMPYAPPCLNGEECASVCVPLFSHGETLGILRMTPAAEGAADLDPAVDRALPGVARQVALALASLRLQDRLLQLSIRDPLTGLYNRRHLEDELALHFVNGVSGTAPVSLIALDVDHFKRLNDTFGHEAGDAALVRLAAALSDLAPAGSTPARPGGEEFALLLPGHDLASATALAETLREHVAEWTLSHAGIALGRVTVSLGVAQVDRLMTGPDALVRAADEALYAAKRAGRNRVVQAGEAPWTLPEALPAH</sequence>
<keyword evidence="1" id="KW-0812">Transmembrane</keyword>
<dbReference type="InterPro" id="IPR029016">
    <property type="entry name" value="GAF-like_dom_sf"/>
</dbReference>
<feature type="domain" description="HAMP" evidence="2">
    <location>
        <begin position="212"/>
        <end position="264"/>
    </location>
</feature>
<dbReference type="STRING" id="317577.GCA_000419625_02567"/>
<dbReference type="InterPro" id="IPR000160">
    <property type="entry name" value="GGDEF_dom"/>
</dbReference>
<keyword evidence="5" id="KW-1185">Reference proteome</keyword>
<dbReference type="PANTHER" id="PTHR45138">
    <property type="entry name" value="REGULATORY COMPONENTS OF SENSORY TRANSDUCTION SYSTEM"/>
    <property type="match status" value="1"/>
</dbReference>
<dbReference type="PROSITE" id="PS50885">
    <property type="entry name" value="HAMP"/>
    <property type="match status" value="1"/>
</dbReference>
<dbReference type="GO" id="GO:0043709">
    <property type="term" value="P:cell adhesion involved in single-species biofilm formation"/>
    <property type="evidence" value="ECO:0007669"/>
    <property type="project" value="TreeGrafter"/>
</dbReference>
<dbReference type="InterPro" id="IPR043128">
    <property type="entry name" value="Rev_trsase/Diguanyl_cyclase"/>
</dbReference>
<keyword evidence="1" id="KW-1133">Transmembrane helix</keyword>
<evidence type="ECO:0008006" key="6">
    <source>
        <dbReference type="Google" id="ProtNLM"/>
    </source>
</evidence>
<dbReference type="SMART" id="SM00267">
    <property type="entry name" value="GGDEF"/>
    <property type="match status" value="1"/>
</dbReference>
<dbReference type="PANTHER" id="PTHR45138:SF9">
    <property type="entry name" value="DIGUANYLATE CYCLASE DGCM-RELATED"/>
    <property type="match status" value="1"/>
</dbReference>
<evidence type="ECO:0000313" key="5">
    <source>
        <dbReference type="Proteomes" id="UP000259030"/>
    </source>
</evidence>
<name>A0A221SVR2_9DEIO</name>
<dbReference type="Gene3D" id="3.30.70.270">
    <property type="match status" value="1"/>
</dbReference>
<gene>
    <name evidence="4" type="ORF">DFI_06740</name>
</gene>
<dbReference type="RefSeq" id="WP_027462622.1">
    <property type="nucleotide sequence ID" value="NZ_CP021081.1"/>
</dbReference>
<dbReference type="SUPFAM" id="SSF55781">
    <property type="entry name" value="GAF domain-like"/>
    <property type="match status" value="1"/>
</dbReference>
<dbReference type="Gene3D" id="3.30.450.40">
    <property type="match status" value="1"/>
</dbReference>
<dbReference type="InterPro" id="IPR003660">
    <property type="entry name" value="HAMP_dom"/>
</dbReference>
<protein>
    <recommendedName>
        <fullName evidence="6">Diguanylate cyclase</fullName>
    </recommendedName>
</protein>
<dbReference type="KEGG" id="dfc:DFI_06740"/>
<dbReference type="InterPro" id="IPR050469">
    <property type="entry name" value="Diguanylate_Cyclase"/>
</dbReference>
<dbReference type="Pfam" id="PF00672">
    <property type="entry name" value="HAMP"/>
    <property type="match status" value="1"/>
</dbReference>
<evidence type="ECO:0000313" key="4">
    <source>
        <dbReference type="EMBL" id="ASN80736.1"/>
    </source>
</evidence>
<evidence type="ECO:0000259" key="3">
    <source>
        <dbReference type="PROSITE" id="PS50887"/>
    </source>
</evidence>
<dbReference type="NCBIfam" id="TIGR00254">
    <property type="entry name" value="GGDEF"/>
    <property type="match status" value="1"/>
</dbReference>
<dbReference type="InterPro" id="IPR029787">
    <property type="entry name" value="Nucleotide_cyclase"/>
</dbReference>
<proteinExistence type="predicted"/>
<dbReference type="Proteomes" id="UP000259030">
    <property type="component" value="Chromosome"/>
</dbReference>
<dbReference type="EMBL" id="CP021081">
    <property type="protein sequence ID" value="ASN80736.1"/>
    <property type="molecule type" value="Genomic_DNA"/>
</dbReference>
<feature type="domain" description="GGDEF" evidence="3">
    <location>
        <begin position="464"/>
        <end position="598"/>
    </location>
</feature>
<dbReference type="Gene3D" id="6.10.340.10">
    <property type="match status" value="1"/>
</dbReference>
<organism evidence="4 5">
    <name type="scientific">Deinococcus ficus</name>
    <dbReference type="NCBI Taxonomy" id="317577"/>
    <lineage>
        <taxon>Bacteria</taxon>
        <taxon>Thermotogati</taxon>
        <taxon>Deinococcota</taxon>
        <taxon>Deinococci</taxon>
        <taxon>Deinococcales</taxon>
        <taxon>Deinococcaceae</taxon>
        <taxon>Deinococcus</taxon>
    </lineage>
</organism>
<dbReference type="Pfam" id="PF05227">
    <property type="entry name" value="CHASE3"/>
    <property type="match status" value="1"/>
</dbReference>
<dbReference type="SUPFAM" id="SSF55073">
    <property type="entry name" value="Nucleotide cyclase"/>
    <property type="match status" value="1"/>
</dbReference>
<feature type="transmembrane region" description="Helical" evidence="1">
    <location>
        <begin position="191"/>
        <end position="214"/>
    </location>
</feature>
<dbReference type="GO" id="GO:0005886">
    <property type="term" value="C:plasma membrane"/>
    <property type="evidence" value="ECO:0007669"/>
    <property type="project" value="TreeGrafter"/>
</dbReference>
<dbReference type="PROSITE" id="PS50887">
    <property type="entry name" value="GGDEF"/>
    <property type="match status" value="1"/>
</dbReference>
<dbReference type="GO" id="GO:0007165">
    <property type="term" value="P:signal transduction"/>
    <property type="evidence" value="ECO:0007669"/>
    <property type="project" value="InterPro"/>
</dbReference>
<accession>A0A221SVR2</accession>
<keyword evidence="1" id="KW-0472">Membrane</keyword>
<dbReference type="FunFam" id="3.30.70.270:FF:000001">
    <property type="entry name" value="Diguanylate cyclase domain protein"/>
    <property type="match status" value="1"/>
</dbReference>
<dbReference type="CDD" id="cd19410">
    <property type="entry name" value="HK9-like_sensor"/>
    <property type="match status" value="1"/>
</dbReference>
<dbReference type="GO" id="GO:1902201">
    <property type="term" value="P:negative regulation of bacterial-type flagellum-dependent cell motility"/>
    <property type="evidence" value="ECO:0007669"/>
    <property type="project" value="TreeGrafter"/>
</dbReference>
<dbReference type="InterPro" id="IPR007891">
    <property type="entry name" value="CHASE3"/>
</dbReference>
<reference evidence="4 5" key="1">
    <citation type="submission" date="2017-05" db="EMBL/GenBank/DDBJ databases">
        <title>The complete genome sequence of Deinococcus ficus isolated from the rhizosphere of the Ficus religiosa L. in Taiwan.</title>
        <authorList>
            <person name="Wu K.-M."/>
            <person name="Liao T.-L."/>
            <person name="Liu Y.-M."/>
            <person name="Young C.-C."/>
            <person name="Tsai S.-F."/>
        </authorList>
    </citation>
    <scope>NUCLEOTIDE SEQUENCE [LARGE SCALE GENOMIC DNA]</scope>
    <source>
        <strain evidence="4 5">CC-FR2-10</strain>
    </source>
</reference>
<dbReference type="CDD" id="cd06225">
    <property type="entry name" value="HAMP"/>
    <property type="match status" value="1"/>
</dbReference>
<dbReference type="GO" id="GO:0052621">
    <property type="term" value="F:diguanylate cyclase activity"/>
    <property type="evidence" value="ECO:0007669"/>
    <property type="project" value="TreeGrafter"/>
</dbReference>